<name>A0A502BM47_9HYPH</name>
<evidence type="ECO:0008006" key="3">
    <source>
        <dbReference type="Google" id="ProtNLM"/>
    </source>
</evidence>
<dbReference type="Pfam" id="PF02831">
    <property type="entry name" value="gpW"/>
    <property type="match status" value="1"/>
</dbReference>
<evidence type="ECO:0000313" key="2">
    <source>
        <dbReference type="Proteomes" id="UP000315388"/>
    </source>
</evidence>
<gene>
    <name evidence="1" type="ORF">FHY56_10725</name>
</gene>
<dbReference type="Proteomes" id="UP000315388">
    <property type="component" value="Unassembled WGS sequence"/>
</dbReference>
<dbReference type="InterPro" id="IPR036626">
    <property type="entry name" value="GpW_sf"/>
</dbReference>
<dbReference type="GO" id="GO:0019058">
    <property type="term" value="P:viral life cycle"/>
    <property type="evidence" value="ECO:0007669"/>
    <property type="project" value="InterPro"/>
</dbReference>
<evidence type="ECO:0000313" key="1">
    <source>
        <dbReference type="EMBL" id="TPF75184.1"/>
    </source>
</evidence>
<dbReference type="InterPro" id="IPR004174">
    <property type="entry name" value="GpW"/>
</dbReference>
<sequence>MASREIIQQRLTEAQNALHRLLTGTATVQLSYQGESVTYTTADEGKLRGYIRELEAQLGIAPARTRARRVVFG</sequence>
<organism evidence="1 2">
    <name type="scientific">Brucella gallinifaecis</name>
    <dbReference type="NCBI Taxonomy" id="215590"/>
    <lineage>
        <taxon>Bacteria</taxon>
        <taxon>Pseudomonadati</taxon>
        <taxon>Pseudomonadota</taxon>
        <taxon>Alphaproteobacteria</taxon>
        <taxon>Hyphomicrobiales</taxon>
        <taxon>Brucellaceae</taxon>
        <taxon>Brucella/Ochrobactrum group</taxon>
        <taxon>Brucella</taxon>
    </lineage>
</organism>
<dbReference type="SUPFAM" id="SSF64210">
    <property type="entry name" value="Head-to-tail joining protein W, gpW"/>
    <property type="match status" value="1"/>
</dbReference>
<dbReference type="AlphaFoldDB" id="A0A502BM47"/>
<reference evidence="1 2" key="1">
    <citation type="journal article" date="2003" name="Int. J. Syst. Evol. Microbiol.">
        <title>Towards a standardized format for the description of a novel species (of an established genus): Ochrobactrum gallinifaecis sp. nov.</title>
        <authorList>
            <person name="Kampfer P."/>
            <person name="Buczolits S."/>
            <person name="Albrecht A."/>
            <person name="Busse H.J."/>
            <person name="Stackebrandt E."/>
        </authorList>
    </citation>
    <scope>NUCLEOTIDE SEQUENCE [LARGE SCALE GENOMIC DNA]</scope>
    <source>
        <strain evidence="1 2">ISO 196</strain>
    </source>
</reference>
<protein>
    <recommendedName>
        <fullName evidence="3">Phage tail protein</fullName>
    </recommendedName>
</protein>
<dbReference type="NCBIfam" id="NF047331">
    <property type="entry name" value="phage_HTJ"/>
    <property type="match status" value="1"/>
</dbReference>
<accession>A0A502BM47</accession>
<dbReference type="EMBL" id="VEWJ01000006">
    <property type="protein sequence ID" value="TPF75184.1"/>
    <property type="molecule type" value="Genomic_DNA"/>
</dbReference>
<dbReference type="Gene3D" id="3.30.1580.10">
    <property type="entry name" value="Head-to-tail joining protein W"/>
    <property type="match status" value="1"/>
</dbReference>
<keyword evidence="2" id="KW-1185">Reference proteome</keyword>
<dbReference type="OrthoDB" id="7916639at2"/>
<proteinExistence type="predicted"/>
<dbReference type="RefSeq" id="WP_140905159.1">
    <property type="nucleotide sequence ID" value="NZ_JBHTMD010000007.1"/>
</dbReference>
<comment type="caution">
    <text evidence="1">The sequence shown here is derived from an EMBL/GenBank/DDBJ whole genome shotgun (WGS) entry which is preliminary data.</text>
</comment>